<keyword evidence="2" id="KW-0175">Coiled coil</keyword>
<name>A0AAU7YTJ5_9CAUD</name>
<evidence type="ECO:0000259" key="4">
    <source>
        <dbReference type="Pfam" id="PF20155"/>
    </source>
</evidence>
<dbReference type="EMBL" id="PP932004">
    <property type="protein sequence ID" value="XCB08977.1"/>
    <property type="molecule type" value="Genomic_DNA"/>
</dbReference>
<evidence type="ECO:0000256" key="2">
    <source>
        <dbReference type="SAM" id="Coils"/>
    </source>
</evidence>
<sequence length="1281" mass="134855">MAENIEIKVQDSVAPSVSNKLRAIAKDARDADGAVKSLQSSLKGISASSGLQRLQTELAKTALQQQKLLTETNKTNAAYFAAEAALNRAIAAEQRAATATAQLTAAQTKAATEAQRLATAQQQTAAAVTQAQTAQAQLATAQTNTATAAQRLAQAQQQTTAATANAAAAQTRAATAATQGQTATQNLAAATTRATTAQTQGATAAQRLATEQQRTATQTANAAAANDRAALAALRLAQAQQRAGQASQTAGQQIAGYVKAAAGIAGVTLSASAILASADAYTTLQNKLQNVTESQAQVNTLTNELFELANKTRAGVEETATAFTRFDRALKFMGKSQEDSLRLTETINKALIVSGATAQEASSALLQLSQGFNAGKLQGDEFRAVSENMPMVLDAVAKALNVPINRVKELSSEGKITSEVLFNAFALIQKSVDDTFNKTTPTIGQSLTVLKNNAIQFFGELNKATGVTAALSKGILWLADNLKIVAVVLAGVGTAMLLAFGPQIVAAVVSATTAVKAFTVALASNPIGLIAVALATVIAYLTLFRDEINLGIDDVTTLGDFFRATFEGIGQVIDDVKLVVGQLWADMTEGASGALAEVSAFVGDSVSGWIEDYTSFFQTERTGWAAALENTAKVLDAIAGLITGLATFAGRAMAEIVIQIQNAIADAYNFIVGYIEKVTNLAIEAANKLRAMVGKAGYELVNFERMGDAGSREFEGFGKLWAESLEDGFKSQGGAMQSMVNGLFDRAQAIGAARRAGANSTLRGSGASQLSEATDKNAAKAAERRALAMEKINTQLDNELNRMFQLQPQREAQAKFDQIEESLIQKKIKLNDDEKASIMAKIKAIQDATEVQKQFDAIYQEATAPAKEYNATQEAANKLLAMGAISQEQYSRAILKSSEAYANSQDPMRQYNKDLQQQFDLLNMLPKQREIEQQVMQVQNDLLTKGITLNAQELQQLREKLTLLQQLNAVSQQEAALLDASVNKRQQQADQLTAINKLLADQSSGFTKSDALTALGNTDAGAYLAGSPEMVNAQVEQYGTLYAQIDAMRQADLISEQTASAAKLQIWNAQQNAQLNTAKTFFGSLEGLQNSSNSKMARIGKAAAIANAIINTYQSATGAYASLASIPYVGPALGAAAAAAAIAAGMANVAAIRSQNTGFMQGGYTGNMARDEVAGVVHGREFVMDAESTSRIGVANLEALRNGAANVRQNSASATPAPVSGAGGGSTDVAGGAGTTVNMRNINVLDPALVGEYLATPDGEQVFINTMRRNSDQVRQIIQNG</sequence>
<protein>
    <submittedName>
        <fullName evidence="5">Tape measure protein</fullName>
    </submittedName>
</protein>
<dbReference type="InterPro" id="IPR013491">
    <property type="entry name" value="Tape_meas_N"/>
</dbReference>
<keyword evidence="3" id="KW-0472">Membrane</keyword>
<feature type="coiled-coil region" evidence="2">
    <location>
        <begin position="284"/>
        <end position="311"/>
    </location>
</feature>
<keyword evidence="1" id="KW-1188">Viral release from host cell</keyword>
<dbReference type="NCBIfam" id="TIGR02675">
    <property type="entry name" value="tape_meas_nterm"/>
    <property type="match status" value="1"/>
</dbReference>
<proteinExistence type="predicted"/>
<organism evidence="5">
    <name type="scientific">Stenotrophomonas phage vB_SmaS_QH3</name>
    <dbReference type="NCBI Taxonomy" id="3229738"/>
    <lineage>
        <taxon>Viruses</taxon>
        <taxon>Duplodnaviria</taxon>
        <taxon>Heunggongvirae</taxon>
        <taxon>Uroviricota</taxon>
        <taxon>Caudoviricetes</taxon>
        <taxon>Jondennisvirinae</taxon>
        <taxon>Septimatrevirus</taxon>
    </lineage>
</organism>
<evidence type="ECO:0000313" key="5">
    <source>
        <dbReference type="EMBL" id="XCB08977.1"/>
    </source>
</evidence>
<keyword evidence="3" id="KW-1133">Transmembrane helix</keyword>
<accession>A0AAU7YTJ5</accession>
<reference evidence="5" key="1">
    <citation type="submission" date="2024-06" db="EMBL/GenBank/DDBJ databases">
        <authorList>
            <person name="Cheng P."/>
            <person name="A X."/>
        </authorList>
    </citation>
    <scope>NUCLEOTIDE SEQUENCE</scope>
</reference>
<feature type="transmembrane region" description="Helical" evidence="3">
    <location>
        <begin position="520"/>
        <end position="543"/>
    </location>
</feature>
<keyword evidence="3" id="KW-0812">Transmembrane</keyword>
<feature type="transmembrane region" description="Helical" evidence="3">
    <location>
        <begin position="484"/>
        <end position="508"/>
    </location>
</feature>
<keyword evidence="1" id="KW-1245">Viral tail assembly</keyword>
<evidence type="ECO:0000256" key="1">
    <source>
        <dbReference type="ARBA" id="ARBA00022465"/>
    </source>
</evidence>
<evidence type="ECO:0000256" key="3">
    <source>
        <dbReference type="SAM" id="Phobius"/>
    </source>
</evidence>
<dbReference type="GO" id="GO:0098003">
    <property type="term" value="P:viral tail assembly"/>
    <property type="evidence" value="ECO:0007669"/>
    <property type="project" value="UniProtKB-KW"/>
</dbReference>
<dbReference type="Pfam" id="PF20155">
    <property type="entry name" value="TMP_3"/>
    <property type="match status" value="1"/>
</dbReference>
<feature type="domain" description="Tape measure protein N-terminal" evidence="4">
    <location>
        <begin position="273"/>
        <end position="463"/>
    </location>
</feature>